<evidence type="ECO:0000256" key="3">
    <source>
        <dbReference type="ARBA" id="ARBA00022694"/>
    </source>
</evidence>
<evidence type="ECO:0000256" key="7">
    <source>
        <dbReference type="SAM" id="Coils"/>
    </source>
</evidence>
<evidence type="ECO:0000256" key="1">
    <source>
        <dbReference type="ARBA" id="ARBA00012156"/>
    </source>
</evidence>
<evidence type="ECO:0000256" key="5">
    <source>
        <dbReference type="ARBA" id="ARBA00023315"/>
    </source>
</evidence>
<dbReference type="GO" id="GO:0061711">
    <property type="term" value="F:tRNA N(6)-L-threonylcarbamoyladenine synthase activity"/>
    <property type="evidence" value="ECO:0007669"/>
    <property type="project" value="UniProtKB-EC"/>
</dbReference>
<keyword evidence="7" id="KW-0175">Coiled coil</keyword>
<dbReference type="InterPro" id="IPR000905">
    <property type="entry name" value="Gcp-like_dom"/>
</dbReference>
<evidence type="ECO:0000256" key="4">
    <source>
        <dbReference type="ARBA" id="ARBA00022723"/>
    </source>
</evidence>
<keyword evidence="11" id="KW-1185">Reference proteome</keyword>
<dbReference type="GO" id="GO:0008033">
    <property type="term" value="P:tRNA processing"/>
    <property type="evidence" value="ECO:0007669"/>
    <property type="project" value="UniProtKB-KW"/>
</dbReference>
<dbReference type="OrthoDB" id="10259622at2759"/>
<feature type="compositionally biased region" description="Basic and acidic residues" evidence="8">
    <location>
        <begin position="280"/>
        <end position="297"/>
    </location>
</feature>
<comment type="caution">
    <text evidence="10">The sequence shown here is derived from an EMBL/GenBank/DDBJ whole genome shotgun (WGS) entry which is preliminary data.</text>
</comment>
<evidence type="ECO:0000256" key="2">
    <source>
        <dbReference type="ARBA" id="ARBA00022679"/>
    </source>
</evidence>
<keyword evidence="2" id="KW-0808">Transferase</keyword>
<comment type="catalytic activity">
    <reaction evidence="6">
        <text>L-threonylcarbamoyladenylate + adenosine(37) in tRNA = N(6)-L-threonylcarbamoyladenosine(37) in tRNA + AMP + H(+)</text>
        <dbReference type="Rhea" id="RHEA:37059"/>
        <dbReference type="Rhea" id="RHEA-COMP:10162"/>
        <dbReference type="Rhea" id="RHEA-COMP:10163"/>
        <dbReference type="ChEBI" id="CHEBI:15378"/>
        <dbReference type="ChEBI" id="CHEBI:73682"/>
        <dbReference type="ChEBI" id="CHEBI:74411"/>
        <dbReference type="ChEBI" id="CHEBI:74418"/>
        <dbReference type="ChEBI" id="CHEBI:456215"/>
        <dbReference type="EC" id="2.3.1.234"/>
    </reaction>
</comment>
<protein>
    <recommendedName>
        <fullName evidence="1">N(6)-L-threonylcarbamoyladenine synthase</fullName>
        <ecNumber evidence="1">2.3.1.234</ecNumber>
    </recommendedName>
</protein>
<evidence type="ECO:0000256" key="8">
    <source>
        <dbReference type="SAM" id="MobiDB-lite"/>
    </source>
</evidence>
<dbReference type="GO" id="GO:0046872">
    <property type="term" value="F:metal ion binding"/>
    <property type="evidence" value="ECO:0007669"/>
    <property type="project" value="UniProtKB-KW"/>
</dbReference>
<sequence>MIILALETSCDETGIAILKNKEVLSNITISQILEQQKYGGVMPSLAAKLHVKNIRPVLSQALAKAKITPDKIDYLAYTEKPGLIICLQIGKIVAETLALYLNKPLVPCNHLEGHIYAKTGDDAIGECLDKSAILLGYNYPGGPIIEKLALSGKNIYQLPFPKNDASYDFSFSGLKSEVSRGLIAIAGIGTIAYLVWPKQETKTETKSQTEAKVQQLQSQLSQIENILNKSENSSKKVKYSVKLSDIKNKLKTLPQQKPQEQEKTVQELTQSIKTISQELKLPEEVNDPKPNQDKPSKTPEPPEEDNPLPNKDKNPNNDSPNPDRQPDKNSRG</sequence>
<dbReference type="SUPFAM" id="SSF53067">
    <property type="entry name" value="Actin-like ATPase domain"/>
    <property type="match status" value="1"/>
</dbReference>
<dbReference type="InterPro" id="IPR017861">
    <property type="entry name" value="KAE1/TsaD"/>
</dbReference>
<evidence type="ECO:0000256" key="6">
    <source>
        <dbReference type="ARBA" id="ARBA00048117"/>
    </source>
</evidence>
<dbReference type="AlphaFoldDB" id="A0A9N9IBK7"/>
<dbReference type="EMBL" id="CAJVPS010028722">
    <property type="protein sequence ID" value="CAG8727110.1"/>
    <property type="molecule type" value="Genomic_DNA"/>
</dbReference>
<dbReference type="Proteomes" id="UP000789508">
    <property type="component" value="Unassembled WGS sequence"/>
</dbReference>
<reference evidence="10" key="1">
    <citation type="submission" date="2021-06" db="EMBL/GenBank/DDBJ databases">
        <authorList>
            <person name="Kallberg Y."/>
            <person name="Tangrot J."/>
            <person name="Rosling A."/>
        </authorList>
    </citation>
    <scope>NUCLEOTIDE SEQUENCE</scope>
    <source>
        <strain evidence="10">FL130A</strain>
    </source>
</reference>
<feature type="region of interest" description="Disordered" evidence="8">
    <location>
        <begin position="274"/>
        <end position="332"/>
    </location>
</feature>
<dbReference type="PANTHER" id="PTHR11735:SF6">
    <property type="entry name" value="TRNA N6-ADENOSINE THREONYLCARBAMOYLTRANSFERASE, MITOCHONDRIAL"/>
    <property type="match status" value="1"/>
</dbReference>
<dbReference type="PANTHER" id="PTHR11735">
    <property type="entry name" value="TRNA N6-ADENOSINE THREONYLCARBAMOYLTRANSFERASE"/>
    <property type="match status" value="1"/>
</dbReference>
<evidence type="ECO:0000313" key="10">
    <source>
        <dbReference type="EMBL" id="CAG8727110.1"/>
    </source>
</evidence>
<gene>
    <name evidence="10" type="ORF">ALEPTO_LOCUS12487</name>
</gene>
<dbReference type="Pfam" id="PF00814">
    <property type="entry name" value="TsaD"/>
    <property type="match status" value="1"/>
</dbReference>
<feature type="coiled-coil region" evidence="7">
    <location>
        <begin position="206"/>
        <end position="233"/>
    </location>
</feature>
<accession>A0A9N9IBK7</accession>
<proteinExistence type="predicted"/>
<organism evidence="10 11">
    <name type="scientific">Ambispora leptoticha</name>
    <dbReference type="NCBI Taxonomy" id="144679"/>
    <lineage>
        <taxon>Eukaryota</taxon>
        <taxon>Fungi</taxon>
        <taxon>Fungi incertae sedis</taxon>
        <taxon>Mucoromycota</taxon>
        <taxon>Glomeromycotina</taxon>
        <taxon>Glomeromycetes</taxon>
        <taxon>Archaeosporales</taxon>
        <taxon>Ambisporaceae</taxon>
        <taxon>Ambispora</taxon>
    </lineage>
</organism>
<dbReference type="EC" id="2.3.1.234" evidence="1"/>
<name>A0A9N9IBK7_9GLOM</name>
<keyword evidence="4" id="KW-0479">Metal-binding</keyword>
<evidence type="ECO:0000259" key="9">
    <source>
        <dbReference type="Pfam" id="PF00814"/>
    </source>
</evidence>
<feature type="domain" description="Gcp-like" evidence="9">
    <location>
        <begin position="22"/>
        <end position="118"/>
    </location>
</feature>
<evidence type="ECO:0000313" key="11">
    <source>
        <dbReference type="Proteomes" id="UP000789508"/>
    </source>
</evidence>
<keyword evidence="3" id="KW-0819">tRNA processing</keyword>
<dbReference type="PRINTS" id="PR00789">
    <property type="entry name" value="OSIALOPTASE"/>
</dbReference>
<keyword evidence="5" id="KW-0012">Acyltransferase</keyword>
<dbReference type="Gene3D" id="3.30.420.40">
    <property type="match status" value="2"/>
</dbReference>
<dbReference type="InterPro" id="IPR043129">
    <property type="entry name" value="ATPase_NBD"/>
</dbReference>